<keyword evidence="3" id="KW-1185">Reference proteome</keyword>
<feature type="region of interest" description="Disordered" evidence="1">
    <location>
        <begin position="89"/>
        <end position="144"/>
    </location>
</feature>
<protein>
    <submittedName>
        <fullName evidence="2">Uncharacterized protein</fullName>
    </submittedName>
</protein>
<dbReference type="Proteomes" id="UP000030669">
    <property type="component" value="Unassembled WGS sequence"/>
</dbReference>
<dbReference type="AlphaFoldDB" id="S7S237"/>
<reference evidence="2 3" key="1">
    <citation type="journal article" date="2012" name="Science">
        <title>The Paleozoic origin of enzymatic lignin decomposition reconstructed from 31 fungal genomes.</title>
        <authorList>
            <person name="Floudas D."/>
            <person name="Binder M."/>
            <person name="Riley R."/>
            <person name="Barry K."/>
            <person name="Blanchette R.A."/>
            <person name="Henrissat B."/>
            <person name="Martinez A.T."/>
            <person name="Otillar R."/>
            <person name="Spatafora J.W."/>
            <person name="Yadav J.S."/>
            <person name="Aerts A."/>
            <person name="Benoit I."/>
            <person name="Boyd A."/>
            <person name="Carlson A."/>
            <person name="Copeland A."/>
            <person name="Coutinho P.M."/>
            <person name="de Vries R.P."/>
            <person name="Ferreira P."/>
            <person name="Findley K."/>
            <person name="Foster B."/>
            <person name="Gaskell J."/>
            <person name="Glotzer D."/>
            <person name="Gorecki P."/>
            <person name="Heitman J."/>
            <person name="Hesse C."/>
            <person name="Hori C."/>
            <person name="Igarashi K."/>
            <person name="Jurgens J.A."/>
            <person name="Kallen N."/>
            <person name="Kersten P."/>
            <person name="Kohler A."/>
            <person name="Kuees U."/>
            <person name="Kumar T.K.A."/>
            <person name="Kuo A."/>
            <person name="LaButti K."/>
            <person name="Larrondo L.F."/>
            <person name="Lindquist E."/>
            <person name="Ling A."/>
            <person name="Lombard V."/>
            <person name="Lucas S."/>
            <person name="Lundell T."/>
            <person name="Martin R."/>
            <person name="McLaughlin D.J."/>
            <person name="Morgenstern I."/>
            <person name="Morin E."/>
            <person name="Murat C."/>
            <person name="Nagy L.G."/>
            <person name="Nolan M."/>
            <person name="Ohm R.A."/>
            <person name="Patyshakuliyeva A."/>
            <person name="Rokas A."/>
            <person name="Ruiz-Duenas F.J."/>
            <person name="Sabat G."/>
            <person name="Salamov A."/>
            <person name="Samejima M."/>
            <person name="Schmutz J."/>
            <person name="Slot J.C."/>
            <person name="St John F."/>
            <person name="Stenlid J."/>
            <person name="Sun H."/>
            <person name="Sun S."/>
            <person name="Syed K."/>
            <person name="Tsang A."/>
            <person name="Wiebenga A."/>
            <person name="Young D."/>
            <person name="Pisabarro A."/>
            <person name="Eastwood D.C."/>
            <person name="Martin F."/>
            <person name="Cullen D."/>
            <person name="Grigoriev I.V."/>
            <person name="Hibbett D.S."/>
        </authorList>
    </citation>
    <scope>NUCLEOTIDE SEQUENCE [LARGE SCALE GENOMIC DNA]</scope>
    <source>
        <strain evidence="2 3">ATCC 11539</strain>
    </source>
</reference>
<evidence type="ECO:0000313" key="2">
    <source>
        <dbReference type="EMBL" id="EPQ59844.1"/>
    </source>
</evidence>
<evidence type="ECO:0000313" key="3">
    <source>
        <dbReference type="Proteomes" id="UP000030669"/>
    </source>
</evidence>
<gene>
    <name evidence="2" type="ORF">GLOTRDRAFT_91313</name>
</gene>
<accession>S7S237</accession>
<proteinExistence type="predicted"/>
<sequence>MHWTGTGLIFVSSWTVHHGHFSPIPGGINPDDSVPVAQGPIYRGQNHDLLQPRTTLEEEVAQIVHADLSGWMNLADPLHEPRRDLRQLPRALDPHCHPRHSIPSLKPIPRHRDRGRGSTGRVDGGRTGGWMPAPTHVRGVAGPSRRHRRLRYLAGVSRRVHVGLCSRRESVDAARNEDNDATDTDMIPTCGYPSRRVGCEYLAITAAGSVGLLVSSVRGEAGGGERSLEAGRVHAYVLDARRRAVNGGTRRLESCNGRRGGVWWIESITGGGRRRDRGDCLAHEIRARAGRERVCCLAFGVPSLFTTFTASYADPCPYPDYRAAPLCAPGPPAPNGERLSSSLGTTTAPCRCTSSLSSMPHRPQVPRVSFGDYVFLTASLSGIPPGGLRPVPLQHVRAHRLRGGLQAVVDDLSGVPAAMWRS</sequence>
<name>S7S237_GLOTA</name>
<dbReference type="KEGG" id="gtr:GLOTRDRAFT_91313"/>
<dbReference type="RefSeq" id="XP_007862721.1">
    <property type="nucleotide sequence ID" value="XM_007864530.1"/>
</dbReference>
<dbReference type="GeneID" id="19309307"/>
<organism evidence="2 3">
    <name type="scientific">Gloeophyllum trabeum (strain ATCC 11539 / FP-39264 / Madison 617)</name>
    <name type="common">Brown rot fungus</name>
    <dbReference type="NCBI Taxonomy" id="670483"/>
    <lineage>
        <taxon>Eukaryota</taxon>
        <taxon>Fungi</taxon>
        <taxon>Dikarya</taxon>
        <taxon>Basidiomycota</taxon>
        <taxon>Agaricomycotina</taxon>
        <taxon>Agaricomycetes</taxon>
        <taxon>Gloeophyllales</taxon>
        <taxon>Gloeophyllaceae</taxon>
        <taxon>Gloeophyllum</taxon>
    </lineage>
</organism>
<evidence type="ECO:0000256" key="1">
    <source>
        <dbReference type="SAM" id="MobiDB-lite"/>
    </source>
</evidence>
<dbReference type="HOGENOM" id="CLU_650610_0_0_1"/>
<dbReference type="EMBL" id="KB469297">
    <property type="protein sequence ID" value="EPQ59844.1"/>
    <property type="molecule type" value="Genomic_DNA"/>
</dbReference>